<evidence type="ECO:0000259" key="3">
    <source>
        <dbReference type="Pfam" id="PF01266"/>
    </source>
</evidence>
<dbReference type="GO" id="GO:0005886">
    <property type="term" value="C:plasma membrane"/>
    <property type="evidence" value="ECO:0007669"/>
    <property type="project" value="TreeGrafter"/>
</dbReference>
<protein>
    <submittedName>
        <fullName evidence="4">FAD-binding oxidoreductase</fullName>
    </submittedName>
</protein>
<proteinExistence type="inferred from homology"/>
<evidence type="ECO:0000313" key="4">
    <source>
        <dbReference type="EMBL" id="TPW28856.1"/>
    </source>
</evidence>
<comment type="caution">
    <text evidence="4">The sequence shown here is derived from an EMBL/GenBank/DDBJ whole genome shotgun (WGS) entry which is preliminary data.</text>
</comment>
<dbReference type="Pfam" id="PF01266">
    <property type="entry name" value="DAO"/>
    <property type="match status" value="1"/>
</dbReference>
<organism evidence="4 5">
    <name type="scientific">Martelella alba</name>
    <dbReference type="NCBI Taxonomy" id="2590451"/>
    <lineage>
        <taxon>Bacteria</taxon>
        <taxon>Pseudomonadati</taxon>
        <taxon>Pseudomonadota</taxon>
        <taxon>Alphaproteobacteria</taxon>
        <taxon>Hyphomicrobiales</taxon>
        <taxon>Aurantimonadaceae</taxon>
        <taxon>Martelella</taxon>
    </lineage>
</organism>
<keyword evidence="2" id="KW-0560">Oxidoreductase</keyword>
<dbReference type="SUPFAM" id="SSF51905">
    <property type="entry name" value="FAD/NAD(P)-binding domain"/>
    <property type="match status" value="1"/>
</dbReference>
<dbReference type="Gene3D" id="3.50.50.60">
    <property type="entry name" value="FAD/NAD(P)-binding domain"/>
    <property type="match status" value="1"/>
</dbReference>
<gene>
    <name evidence="4" type="ORF">FJU08_16130</name>
</gene>
<name>A0A506U671_9HYPH</name>
<evidence type="ECO:0000256" key="2">
    <source>
        <dbReference type="ARBA" id="ARBA00023002"/>
    </source>
</evidence>
<dbReference type="Gene3D" id="3.30.9.10">
    <property type="entry name" value="D-Amino Acid Oxidase, subunit A, domain 2"/>
    <property type="match status" value="1"/>
</dbReference>
<dbReference type="GO" id="GO:0005737">
    <property type="term" value="C:cytoplasm"/>
    <property type="evidence" value="ECO:0007669"/>
    <property type="project" value="TreeGrafter"/>
</dbReference>
<dbReference type="Proteomes" id="UP000318801">
    <property type="component" value="Unassembled WGS sequence"/>
</dbReference>
<dbReference type="GO" id="GO:0055130">
    <property type="term" value="P:D-alanine catabolic process"/>
    <property type="evidence" value="ECO:0007669"/>
    <property type="project" value="TreeGrafter"/>
</dbReference>
<dbReference type="PANTHER" id="PTHR13847:SF280">
    <property type="entry name" value="D-AMINO ACID DEHYDROGENASE"/>
    <property type="match status" value="1"/>
</dbReference>
<dbReference type="EMBL" id="VHLG01000011">
    <property type="protein sequence ID" value="TPW28856.1"/>
    <property type="molecule type" value="Genomic_DNA"/>
</dbReference>
<reference evidence="4 5" key="1">
    <citation type="submission" date="2019-06" db="EMBL/GenBank/DDBJ databases">
        <authorList>
            <person name="Li M."/>
        </authorList>
    </citation>
    <scope>NUCLEOTIDE SEQUENCE [LARGE SCALE GENOMIC DNA]</scope>
    <source>
        <strain evidence="4 5">BGMRC2036</strain>
    </source>
</reference>
<dbReference type="InterPro" id="IPR036188">
    <property type="entry name" value="FAD/NAD-bd_sf"/>
</dbReference>
<evidence type="ECO:0000256" key="1">
    <source>
        <dbReference type="ARBA" id="ARBA00009410"/>
    </source>
</evidence>
<sequence length="439" mass="47240">MPLPNLQRPGFSAPLPESADVVVIGGGIAGVTTALYLAEAGVNVVLCEKGTVAAEQSSRNWGWVRQMGRDPKELPLTIESLNLWRDIDRRFGIETGFRETGITYVCRTKAEIAEFTAWEKYARDAGMPSTLLDASGLQKVLPGITSPYKLGLYTANDGRAEPEQAVPQMAAAAVRLGAQIMENCAVRGLETAGGRVSGVVTEKGTIATSSVVVAAGAWSRLFLGNLGLNFPQLKILGTAARIEGAGAVPNMPVGGGNFAFRKRLDGGYTVAQRNANVAPVTPDSFRLFFDFLPTLLTSWRELKLRVGRQFITELKMSRRWSLDQITPFEMIRILDPVPHAPFNRNALVNLARAFPAFSSARLTHSWAGMIDATPDAIPVIGPIEAVPGLFLSSGFSGHGFGSGPGAGRLMAELVRNEKPCVDPAPFRYERFLKNTAKAA</sequence>
<dbReference type="AlphaFoldDB" id="A0A506U671"/>
<dbReference type="GO" id="GO:0008718">
    <property type="term" value="F:D-amino-acid dehydrogenase activity"/>
    <property type="evidence" value="ECO:0007669"/>
    <property type="project" value="TreeGrafter"/>
</dbReference>
<feature type="domain" description="FAD dependent oxidoreductase" evidence="3">
    <location>
        <begin position="20"/>
        <end position="413"/>
    </location>
</feature>
<dbReference type="RefSeq" id="WP_141150054.1">
    <property type="nucleotide sequence ID" value="NZ_VHLG01000011.1"/>
</dbReference>
<evidence type="ECO:0000313" key="5">
    <source>
        <dbReference type="Proteomes" id="UP000318801"/>
    </source>
</evidence>
<comment type="similarity">
    <text evidence="1">Belongs to the DadA oxidoreductase family.</text>
</comment>
<dbReference type="InterPro" id="IPR006076">
    <property type="entry name" value="FAD-dep_OxRdtase"/>
</dbReference>
<dbReference type="PANTHER" id="PTHR13847">
    <property type="entry name" value="SARCOSINE DEHYDROGENASE-RELATED"/>
    <property type="match status" value="1"/>
</dbReference>
<keyword evidence="5" id="KW-1185">Reference proteome</keyword>
<accession>A0A506U671</accession>
<dbReference type="OrthoDB" id="9787190at2"/>